<organism evidence="2 3">
    <name type="scientific">Rhynchosporium graminicola</name>
    <dbReference type="NCBI Taxonomy" id="2792576"/>
    <lineage>
        <taxon>Eukaryota</taxon>
        <taxon>Fungi</taxon>
        <taxon>Dikarya</taxon>
        <taxon>Ascomycota</taxon>
        <taxon>Pezizomycotina</taxon>
        <taxon>Leotiomycetes</taxon>
        <taxon>Helotiales</taxon>
        <taxon>Ploettnerulaceae</taxon>
        <taxon>Rhynchosporium</taxon>
    </lineage>
</organism>
<comment type="caution">
    <text evidence="2">The sequence shown here is derived from an EMBL/GenBank/DDBJ whole genome shotgun (WGS) entry which is preliminary data.</text>
</comment>
<protein>
    <recommendedName>
        <fullName evidence="1">F-box domain-containing protein</fullName>
    </recommendedName>
</protein>
<evidence type="ECO:0000313" key="2">
    <source>
        <dbReference type="EMBL" id="CZT09087.1"/>
    </source>
</evidence>
<dbReference type="InterPro" id="IPR036047">
    <property type="entry name" value="F-box-like_dom_sf"/>
</dbReference>
<dbReference type="SUPFAM" id="SSF81383">
    <property type="entry name" value="F-box domain"/>
    <property type="match status" value="1"/>
</dbReference>
<dbReference type="SUPFAM" id="SSF52047">
    <property type="entry name" value="RNI-like"/>
    <property type="match status" value="1"/>
</dbReference>
<dbReference type="InterPro" id="IPR032675">
    <property type="entry name" value="LRR_dom_sf"/>
</dbReference>
<name>A0A1E1LF22_9HELO</name>
<dbReference type="Pfam" id="PF12937">
    <property type="entry name" value="F-box-like"/>
    <property type="match status" value="1"/>
</dbReference>
<feature type="domain" description="F-box" evidence="1">
    <location>
        <begin position="3"/>
        <end position="48"/>
    </location>
</feature>
<dbReference type="SMART" id="SM00256">
    <property type="entry name" value="FBOX"/>
    <property type="match status" value="1"/>
</dbReference>
<gene>
    <name evidence="2" type="ORF">RCO7_09890</name>
</gene>
<dbReference type="STRING" id="914237.A0A1E1LF22"/>
<dbReference type="Gene3D" id="3.80.10.10">
    <property type="entry name" value="Ribonuclease Inhibitor"/>
    <property type="match status" value="1"/>
</dbReference>
<evidence type="ECO:0000313" key="3">
    <source>
        <dbReference type="Proteomes" id="UP000178129"/>
    </source>
</evidence>
<evidence type="ECO:0000259" key="1">
    <source>
        <dbReference type="PROSITE" id="PS50181"/>
    </source>
</evidence>
<accession>A0A1E1LF22</accession>
<proteinExistence type="predicted"/>
<dbReference type="InParanoid" id="A0A1E1LF22"/>
<reference evidence="3" key="1">
    <citation type="submission" date="2016-03" db="EMBL/GenBank/DDBJ databases">
        <authorList>
            <person name="Ploux O."/>
        </authorList>
    </citation>
    <scope>NUCLEOTIDE SEQUENCE [LARGE SCALE GENOMIC DNA]</scope>
    <source>
        <strain evidence="3">UK7</strain>
    </source>
</reference>
<dbReference type="AlphaFoldDB" id="A0A1E1LF22"/>
<dbReference type="InterPro" id="IPR001810">
    <property type="entry name" value="F-box_dom"/>
</dbReference>
<dbReference type="Proteomes" id="UP000178129">
    <property type="component" value="Unassembled WGS sequence"/>
</dbReference>
<dbReference type="EMBL" id="FJUW01000048">
    <property type="protein sequence ID" value="CZT09087.1"/>
    <property type="molecule type" value="Genomic_DNA"/>
</dbReference>
<dbReference type="CDD" id="cd09917">
    <property type="entry name" value="F-box_SF"/>
    <property type="match status" value="1"/>
</dbReference>
<dbReference type="PROSITE" id="PS50181">
    <property type="entry name" value="FBOX"/>
    <property type="match status" value="1"/>
</dbReference>
<sequence length="503" mass="58382">MDPVHIVDLPFEILTSICSYLPRRELKHARLTSKKLNQVASIFLFRILYLGAEERTFENTRGIANDPSLCHLVRILSHCPWRLKGHGSPLYKPLDIFNIWKTNILEPRLRTVDLSDIQLRYLFSRWREHIGHDLLAVVKEFDALVDIMSKLPALHGLQHEFLTTGELHANSGDVKSLWELSTRAEAEASDYVNQEIRQGNEFCDFWTFLEAAHVAGRQNDVTKLKASGLELNLWIAKREESIYTHMALPRLTTVDLEFERCRSMSKPHLRDLLEGAPLLDHLALCFNSLDFPNYRYCTNIRLSDITAKDHHWTSLRHLSLRHVATSDAEIRGFLKIHRNSLRSLELGDILLHPGDEELGMVEEPSTDFQELKSNEEVGSWLDMIEFLRTSLSLSRMKFRGILGNGRNEAWKVSEEFPDVLGEKLYADYLKPRIERYICMRGENPIRHVPRDQATAETRPMISELDNRGLPIPSIFEDDTWQMAVLELPRRHELNMEVMQSLFW</sequence>
<keyword evidence="3" id="KW-1185">Reference proteome</keyword>